<organism evidence="1 2">
    <name type="scientific">Aromia moschata</name>
    <dbReference type="NCBI Taxonomy" id="1265417"/>
    <lineage>
        <taxon>Eukaryota</taxon>
        <taxon>Metazoa</taxon>
        <taxon>Ecdysozoa</taxon>
        <taxon>Arthropoda</taxon>
        <taxon>Hexapoda</taxon>
        <taxon>Insecta</taxon>
        <taxon>Pterygota</taxon>
        <taxon>Neoptera</taxon>
        <taxon>Endopterygota</taxon>
        <taxon>Coleoptera</taxon>
        <taxon>Polyphaga</taxon>
        <taxon>Cucujiformia</taxon>
        <taxon>Chrysomeloidea</taxon>
        <taxon>Cerambycidae</taxon>
        <taxon>Cerambycinae</taxon>
        <taxon>Callichromatini</taxon>
        <taxon>Aromia</taxon>
    </lineage>
</organism>
<accession>A0AAV8XEE9</accession>
<name>A0AAV8XEE9_9CUCU</name>
<dbReference type="EMBL" id="JAPWTK010000704">
    <property type="protein sequence ID" value="KAJ8936862.1"/>
    <property type="molecule type" value="Genomic_DNA"/>
</dbReference>
<dbReference type="Proteomes" id="UP001162162">
    <property type="component" value="Unassembled WGS sequence"/>
</dbReference>
<reference evidence="1" key="1">
    <citation type="journal article" date="2023" name="Insect Mol. Biol.">
        <title>Genome sequencing provides insights into the evolution of gene families encoding plant cell wall-degrading enzymes in longhorned beetles.</title>
        <authorList>
            <person name="Shin N.R."/>
            <person name="Okamura Y."/>
            <person name="Kirsch R."/>
            <person name="Pauchet Y."/>
        </authorList>
    </citation>
    <scope>NUCLEOTIDE SEQUENCE</scope>
    <source>
        <strain evidence="1">AMC_N1</strain>
    </source>
</reference>
<evidence type="ECO:0000313" key="1">
    <source>
        <dbReference type="EMBL" id="KAJ8936862.1"/>
    </source>
</evidence>
<protein>
    <recommendedName>
        <fullName evidence="3">DDE-1 domain-containing protein</fullName>
    </recommendedName>
</protein>
<keyword evidence="2" id="KW-1185">Reference proteome</keyword>
<gene>
    <name evidence="1" type="ORF">NQ318_009525</name>
</gene>
<dbReference type="AlphaFoldDB" id="A0AAV8XEE9"/>
<proteinExistence type="predicted"/>
<sequence>MEYKFEPRMIYNVDDSGVTTVQETERIIAPKRQKRIGSVTSWERTWELAKEHHVIMLTIPPHSSHRLQSLDVAFYCPIKEQQIVQHVHKIKQFDKKYTVREIVGLF</sequence>
<evidence type="ECO:0000313" key="2">
    <source>
        <dbReference type="Proteomes" id="UP001162162"/>
    </source>
</evidence>
<comment type="caution">
    <text evidence="1">The sequence shown here is derived from an EMBL/GenBank/DDBJ whole genome shotgun (WGS) entry which is preliminary data.</text>
</comment>
<evidence type="ECO:0008006" key="3">
    <source>
        <dbReference type="Google" id="ProtNLM"/>
    </source>
</evidence>